<organism evidence="11 12">
    <name type="scientific">Vespula germanica</name>
    <name type="common">German yellow jacket</name>
    <name type="synonym">Paravespula germanica</name>
    <dbReference type="NCBI Taxonomy" id="30212"/>
    <lineage>
        <taxon>Eukaryota</taxon>
        <taxon>Metazoa</taxon>
        <taxon>Ecdysozoa</taxon>
        <taxon>Arthropoda</taxon>
        <taxon>Hexapoda</taxon>
        <taxon>Insecta</taxon>
        <taxon>Pterygota</taxon>
        <taxon>Neoptera</taxon>
        <taxon>Endopterygota</taxon>
        <taxon>Hymenoptera</taxon>
        <taxon>Apocrita</taxon>
        <taxon>Aculeata</taxon>
        <taxon>Vespoidea</taxon>
        <taxon>Vespidae</taxon>
        <taxon>Vespinae</taxon>
        <taxon>Vespula</taxon>
    </lineage>
</organism>
<dbReference type="GO" id="GO:0000139">
    <property type="term" value="C:Golgi membrane"/>
    <property type="evidence" value="ECO:0007669"/>
    <property type="project" value="TreeGrafter"/>
</dbReference>
<keyword evidence="3" id="KW-0813">Transport</keyword>
<dbReference type="GO" id="GO:0006906">
    <property type="term" value="P:vesicle fusion"/>
    <property type="evidence" value="ECO:0007669"/>
    <property type="project" value="TreeGrafter"/>
</dbReference>
<keyword evidence="6 8" id="KW-0175">Coiled coil</keyword>
<accession>A0A834J1I8</accession>
<dbReference type="PANTHER" id="PTHR19957:SF3">
    <property type="entry name" value="SYNTAXIN-5"/>
    <property type="match status" value="1"/>
</dbReference>
<sequence length="394" mass="45614">MIMIWHYYNKENLKVGIRKKFEDAMPARRRHVGYELENDFVITNLNSEWRDTDTKQQYYNKTRNVGGLEENHFKQRDIPPSPITMTARDRTNEFINTIRTMQDRTVVRTTNLQNPRRARQMQSYSNFMMVAKSIGKNIANTYTKLEKLALLAKKKSIFNDRQMEIEELTNIIKTDLKSLNHQIGKLQDMGKIQRESFSSSQGNHIASHSSSIVMALQSKLANMSNHFKSVLEVRSENMREEQTRRQQFSQGSVSTMLPPSVVSGKQGSLLLQEQESSSSVAIDLEPAMSQLSMQRVLQDDTDAYVQSRAETMQNIESTIVELGGIFQQLAHMVKEQEEMVERIDSNIEDTELNVEAAHAEILKYFQSVTNNRWLMIKIFAVLIFFFIFFVVFLA</sequence>
<evidence type="ECO:0000256" key="3">
    <source>
        <dbReference type="ARBA" id="ARBA00022448"/>
    </source>
</evidence>
<dbReference type="GO" id="GO:0031201">
    <property type="term" value="C:SNARE complex"/>
    <property type="evidence" value="ECO:0007669"/>
    <property type="project" value="TreeGrafter"/>
</dbReference>
<evidence type="ECO:0000313" key="11">
    <source>
        <dbReference type="EMBL" id="KAF7380473.1"/>
    </source>
</evidence>
<dbReference type="PROSITE" id="PS00914">
    <property type="entry name" value="SYNTAXIN"/>
    <property type="match status" value="1"/>
</dbReference>
<keyword evidence="12" id="KW-1185">Reference proteome</keyword>
<dbReference type="InterPro" id="IPR010989">
    <property type="entry name" value="SNARE"/>
</dbReference>
<evidence type="ECO:0000256" key="7">
    <source>
        <dbReference type="ARBA" id="ARBA00023136"/>
    </source>
</evidence>
<feature type="transmembrane region" description="Helical" evidence="9">
    <location>
        <begin position="373"/>
        <end position="393"/>
    </location>
</feature>
<dbReference type="PROSITE" id="PS50192">
    <property type="entry name" value="T_SNARE"/>
    <property type="match status" value="1"/>
</dbReference>
<dbReference type="PANTHER" id="PTHR19957">
    <property type="entry name" value="SYNTAXIN"/>
    <property type="match status" value="1"/>
</dbReference>
<dbReference type="CDD" id="cd15844">
    <property type="entry name" value="SNARE_syntaxin5"/>
    <property type="match status" value="1"/>
</dbReference>
<dbReference type="InterPro" id="IPR000727">
    <property type="entry name" value="T_SNARE_dom"/>
</dbReference>
<evidence type="ECO:0000256" key="4">
    <source>
        <dbReference type="ARBA" id="ARBA00022692"/>
    </source>
</evidence>
<feature type="coiled-coil region" evidence="8">
    <location>
        <begin position="333"/>
        <end position="360"/>
    </location>
</feature>
<dbReference type="InterPro" id="IPR045242">
    <property type="entry name" value="Syntaxin"/>
</dbReference>
<keyword evidence="5 9" id="KW-1133">Transmembrane helix</keyword>
<feature type="domain" description="T-SNARE coiled-coil homology" evidence="10">
    <location>
        <begin position="302"/>
        <end position="364"/>
    </location>
</feature>
<keyword evidence="7 9" id="KW-0472">Membrane</keyword>
<proteinExistence type="inferred from homology"/>
<dbReference type="Pfam" id="PF05739">
    <property type="entry name" value="SNARE"/>
    <property type="match status" value="1"/>
</dbReference>
<evidence type="ECO:0000313" key="12">
    <source>
        <dbReference type="Proteomes" id="UP000617340"/>
    </source>
</evidence>
<dbReference type="Gene3D" id="1.20.58.70">
    <property type="match status" value="1"/>
</dbReference>
<evidence type="ECO:0000256" key="6">
    <source>
        <dbReference type="ARBA" id="ARBA00023054"/>
    </source>
</evidence>
<dbReference type="Proteomes" id="UP000617340">
    <property type="component" value="Unassembled WGS sequence"/>
</dbReference>
<evidence type="ECO:0000256" key="8">
    <source>
        <dbReference type="SAM" id="Coils"/>
    </source>
</evidence>
<reference evidence="11" key="1">
    <citation type="journal article" date="2020" name="G3 (Bethesda)">
        <title>High-Quality Assemblies for Three Invasive Social Wasps from the &lt;i&gt;Vespula&lt;/i&gt; Genus.</title>
        <authorList>
            <person name="Harrop T.W.R."/>
            <person name="Guhlin J."/>
            <person name="McLaughlin G.M."/>
            <person name="Permina E."/>
            <person name="Stockwell P."/>
            <person name="Gilligan J."/>
            <person name="Le Lec M.F."/>
            <person name="Gruber M.A.M."/>
            <person name="Quinn O."/>
            <person name="Lovegrove M."/>
            <person name="Duncan E.J."/>
            <person name="Remnant E.J."/>
            <person name="Van Eeckhoven J."/>
            <person name="Graham B."/>
            <person name="Knapp R.A."/>
            <person name="Langford K.W."/>
            <person name="Kronenberg Z."/>
            <person name="Press M.O."/>
            <person name="Eacker S.M."/>
            <person name="Wilson-Rankin E.E."/>
            <person name="Purcell J."/>
            <person name="Lester P.J."/>
            <person name="Dearden P.K."/>
        </authorList>
    </citation>
    <scope>NUCLEOTIDE SEQUENCE</scope>
    <source>
        <strain evidence="11">Linc-1</strain>
    </source>
</reference>
<dbReference type="GO" id="GO:0000149">
    <property type="term" value="F:SNARE binding"/>
    <property type="evidence" value="ECO:0007669"/>
    <property type="project" value="TreeGrafter"/>
</dbReference>
<dbReference type="SUPFAM" id="SSF47661">
    <property type="entry name" value="t-snare proteins"/>
    <property type="match status" value="1"/>
</dbReference>
<dbReference type="GO" id="GO:0006888">
    <property type="term" value="P:endoplasmic reticulum to Golgi vesicle-mediated transport"/>
    <property type="evidence" value="ECO:0007669"/>
    <property type="project" value="TreeGrafter"/>
</dbReference>
<evidence type="ECO:0000256" key="5">
    <source>
        <dbReference type="ARBA" id="ARBA00022989"/>
    </source>
</evidence>
<dbReference type="InterPro" id="IPR006012">
    <property type="entry name" value="Syntaxin/epimorphin_CS"/>
</dbReference>
<comment type="caution">
    <text evidence="11">The sequence shown here is derived from an EMBL/GenBank/DDBJ whole genome shotgun (WGS) entry which is preliminary data.</text>
</comment>
<evidence type="ECO:0000256" key="9">
    <source>
        <dbReference type="SAM" id="Phobius"/>
    </source>
</evidence>
<dbReference type="GO" id="GO:0005484">
    <property type="term" value="F:SNAP receptor activity"/>
    <property type="evidence" value="ECO:0007669"/>
    <property type="project" value="InterPro"/>
</dbReference>
<name>A0A834J1I8_VESGE</name>
<evidence type="ECO:0000259" key="10">
    <source>
        <dbReference type="PROSITE" id="PS50192"/>
    </source>
</evidence>
<comment type="subcellular location">
    <subcellularLocation>
        <location evidence="1">Membrane</location>
        <topology evidence="1">Single-pass type IV membrane protein</topology>
    </subcellularLocation>
</comment>
<keyword evidence="4 9" id="KW-0812">Transmembrane</keyword>
<dbReference type="SMART" id="SM00397">
    <property type="entry name" value="t_SNARE"/>
    <property type="match status" value="1"/>
</dbReference>
<dbReference type="GO" id="GO:0006886">
    <property type="term" value="P:intracellular protein transport"/>
    <property type="evidence" value="ECO:0007669"/>
    <property type="project" value="InterPro"/>
</dbReference>
<gene>
    <name evidence="11" type="ORF">HZH68_016338</name>
</gene>
<dbReference type="AlphaFoldDB" id="A0A834J1I8"/>
<evidence type="ECO:0000256" key="1">
    <source>
        <dbReference type="ARBA" id="ARBA00004211"/>
    </source>
</evidence>
<dbReference type="EMBL" id="JACSDZ010000023">
    <property type="protein sequence ID" value="KAF7380473.1"/>
    <property type="molecule type" value="Genomic_DNA"/>
</dbReference>
<protein>
    <recommendedName>
        <fullName evidence="10">t-SNARE coiled-coil homology domain-containing protein</fullName>
    </recommendedName>
</protein>
<comment type="similarity">
    <text evidence="2">Belongs to the syntaxin family.</text>
</comment>
<dbReference type="GO" id="GO:0048278">
    <property type="term" value="P:vesicle docking"/>
    <property type="evidence" value="ECO:0007669"/>
    <property type="project" value="TreeGrafter"/>
</dbReference>
<evidence type="ECO:0000256" key="2">
    <source>
        <dbReference type="ARBA" id="ARBA00009063"/>
    </source>
</evidence>